<dbReference type="Proteomes" id="UP001148629">
    <property type="component" value="Unassembled WGS sequence"/>
</dbReference>
<name>A0ACC1SIP0_9HYPO</name>
<protein>
    <submittedName>
        <fullName evidence="1">Uncharacterized protein</fullName>
    </submittedName>
</protein>
<accession>A0ACC1SIP0</accession>
<sequence>MQQLVNGHKVLIELEMHLGADKNFIQDAWHQLLVEQGDSILLLYHVQDRRTFEWAQAFTEKVLVPRPSKPVWLCAGRTHLPKEQWKVSTDEGEELSRRIGERLHEFSCQTNEGLGESFVATMVKTLILSKISESTDVGEPSQDLRGNNGGKVDAVNERRFSLKSIQDRVATFLHKKD</sequence>
<proteinExistence type="predicted"/>
<evidence type="ECO:0000313" key="1">
    <source>
        <dbReference type="EMBL" id="KAJ3540583.1"/>
    </source>
</evidence>
<evidence type="ECO:0000313" key="2">
    <source>
        <dbReference type="Proteomes" id="UP001148629"/>
    </source>
</evidence>
<reference evidence="1" key="1">
    <citation type="submission" date="2022-08" db="EMBL/GenBank/DDBJ databases">
        <title>Genome Sequence of Fusarium decemcellulare.</title>
        <authorList>
            <person name="Buettner E."/>
        </authorList>
    </citation>
    <scope>NUCLEOTIDE SEQUENCE</scope>
    <source>
        <strain evidence="1">Babe19</strain>
    </source>
</reference>
<gene>
    <name evidence="1" type="ORF">NM208_g5001</name>
</gene>
<comment type="caution">
    <text evidence="1">The sequence shown here is derived from an EMBL/GenBank/DDBJ whole genome shotgun (WGS) entry which is preliminary data.</text>
</comment>
<organism evidence="1 2">
    <name type="scientific">Fusarium decemcellulare</name>
    <dbReference type="NCBI Taxonomy" id="57161"/>
    <lineage>
        <taxon>Eukaryota</taxon>
        <taxon>Fungi</taxon>
        <taxon>Dikarya</taxon>
        <taxon>Ascomycota</taxon>
        <taxon>Pezizomycotina</taxon>
        <taxon>Sordariomycetes</taxon>
        <taxon>Hypocreomycetidae</taxon>
        <taxon>Hypocreales</taxon>
        <taxon>Nectriaceae</taxon>
        <taxon>Fusarium</taxon>
        <taxon>Fusarium decemcellulare species complex</taxon>
    </lineage>
</organism>
<dbReference type="EMBL" id="JANRMS010000400">
    <property type="protein sequence ID" value="KAJ3540583.1"/>
    <property type="molecule type" value="Genomic_DNA"/>
</dbReference>
<keyword evidence="2" id="KW-1185">Reference proteome</keyword>